<sequence length="91" mass="10271">ISFSEFALNSMLSRPLTKTPLTKDLILELSHQGNNLNQIAYKLNRGISLDRVGLTLINQSFEALRGIYELLNGIKEKEQETLSYDSQISTN</sequence>
<reference evidence="1" key="1">
    <citation type="submission" date="2018-11" db="EMBL/GenBank/DDBJ databases">
        <title>Genomes From Bacteria Associated with the Canine Oral Cavity: a Test Case for Automated Genome-Based Taxonomic Assignment.</title>
        <authorList>
            <person name="Coil D.A."/>
            <person name="Jospin G."/>
            <person name="Darling A.E."/>
            <person name="Wallis C."/>
            <person name="Davis I.J."/>
            <person name="Harris S."/>
            <person name="Eisen J.A."/>
            <person name="Holcombe L.J."/>
            <person name="O'Flynn C."/>
        </authorList>
    </citation>
    <scope>NUCLEOTIDE SEQUENCE [LARGE SCALE GENOMIC DNA]</scope>
    <source>
        <strain evidence="1">OH5060</strain>
    </source>
</reference>
<dbReference type="AlphaFoldDB" id="A0A3P1VI17"/>
<organism evidence="1">
    <name type="scientific">Fusobacterium nucleatum</name>
    <dbReference type="NCBI Taxonomy" id="851"/>
    <lineage>
        <taxon>Bacteria</taxon>
        <taxon>Fusobacteriati</taxon>
        <taxon>Fusobacteriota</taxon>
        <taxon>Fusobacteriia</taxon>
        <taxon>Fusobacteriales</taxon>
        <taxon>Fusobacteriaceae</taxon>
        <taxon>Fusobacterium</taxon>
    </lineage>
</organism>
<proteinExistence type="predicted"/>
<feature type="non-terminal residue" evidence="1">
    <location>
        <position position="1"/>
    </location>
</feature>
<name>A0A3P1VI17_FUSNU</name>
<protein>
    <recommendedName>
        <fullName evidence="2">Bacterial mobilisation domain-containing protein</fullName>
    </recommendedName>
</protein>
<dbReference type="EMBL" id="RQZD01000115">
    <property type="protein sequence ID" value="RRD33338.1"/>
    <property type="molecule type" value="Genomic_DNA"/>
</dbReference>
<gene>
    <name evidence="1" type="ORF">EII28_12330</name>
</gene>
<evidence type="ECO:0000313" key="1">
    <source>
        <dbReference type="EMBL" id="RRD33338.1"/>
    </source>
</evidence>
<accession>A0A3P1VI17</accession>
<evidence type="ECO:0008006" key="2">
    <source>
        <dbReference type="Google" id="ProtNLM"/>
    </source>
</evidence>
<comment type="caution">
    <text evidence="1">The sequence shown here is derived from an EMBL/GenBank/DDBJ whole genome shotgun (WGS) entry which is preliminary data.</text>
</comment>